<organism evidence="1">
    <name type="scientific">Rhizophora mucronata</name>
    <name type="common">Asiatic mangrove</name>
    <dbReference type="NCBI Taxonomy" id="61149"/>
    <lineage>
        <taxon>Eukaryota</taxon>
        <taxon>Viridiplantae</taxon>
        <taxon>Streptophyta</taxon>
        <taxon>Embryophyta</taxon>
        <taxon>Tracheophyta</taxon>
        <taxon>Spermatophyta</taxon>
        <taxon>Magnoliopsida</taxon>
        <taxon>eudicotyledons</taxon>
        <taxon>Gunneridae</taxon>
        <taxon>Pentapetalae</taxon>
        <taxon>rosids</taxon>
        <taxon>fabids</taxon>
        <taxon>Malpighiales</taxon>
        <taxon>Rhizophoraceae</taxon>
        <taxon>Rhizophora</taxon>
    </lineage>
</organism>
<name>A0A2P2N0A5_RHIMU</name>
<sequence>MRLIFLEGDSGSCCWSASCFCFCCRVGLFDGWLAPGEEGDAGGDDDE</sequence>
<dbReference type="EMBL" id="GGEC01055387">
    <property type="protein sequence ID" value="MBX35871.1"/>
    <property type="molecule type" value="Transcribed_RNA"/>
</dbReference>
<reference evidence="1" key="1">
    <citation type="submission" date="2018-02" db="EMBL/GenBank/DDBJ databases">
        <title>Rhizophora mucronata_Transcriptome.</title>
        <authorList>
            <person name="Meera S.P."/>
            <person name="Sreeshan A."/>
            <person name="Augustine A."/>
        </authorList>
    </citation>
    <scope>NUCLEOTIDE SEQUENCE</scope>
    <source>
        <tissue evidence="1">Leaf</tissue>
    </source>
</reference>
<protein>
    <submittedName>
        <fullName evidence="1">Uncharacterized protein</fullName>
    </submittedName>
</protein>
<evidence type="ECO:0000313" key="1">
    <source>
        <dbReference type="EMBL" id="MBX35871.1"/>
    </source>
</evidence>
<dbReference type="AlphaFoldDB" id="A0A2P2N0A5"/>
<accession>A0A2P2N0A5</accession>
<proteinExistence type="predicted"/>